<dbReference type="InterPro" id="IPR001005">
    <property type="entry name" value="SANT/Myb"/>
</dbReference>
<dbReference type="SUPFAM" id="SSF46689">
    <property type="entry name" value="Homeodomain-like"/>
    <property type="match status" value="1"/>
</dbReference>
<keyword evidence="3" id="KW-0238">DNA-binding</keyword>
<evidence type="ECO:0000313" key="7">
    <source>
        <dbReference type="EMBL" id="CAK9161616.1"/>
    </source>
</evidence>
<gene>
    <name evidence="7" type="ORF">ILEXP_LOCUS30427</name>
</gene>
<dbReference type="GO" id="GO:0005634">
    <property type="term" value="C:nucleus"/>
    <property type="evidence" value="ECO:0007669"/>
    <property type="project" value="UniProtKB-SubCell"/>
</dbReference>
<evidence type="ECO:0000313" key="8">
    <source>
        <dbReference type="Proteomes" id="UP001642360"/>
    </source>
</evidence>
<name>A0ABC8SWN9_9AQUA</name>
<dbReference type="GO" id="GO:0003677">
    <property type="term" value="F:DNA binding"/>
    <property type="evidence" value="ECO:0007669"/>
    <property type="project" value="UniProtKB-KW"/>
</dbReference>
<dbReference type="InterPro" id="IPR017930">
    <property type="entry name" value="Myb_dom"/>
</dbReference>
<comment type="caution">
    <text evidence="7">The sequence shown here is derived from an EMBL/GenBank/DDBJ whole genome shotgun (WGS) entry which is preliminary data.</text>
</comment>
<dbReference type="SMART" id="SM00717">
    <property type="entry name" value="SANT"/>
    <property type="match status" value="2"/>
</dbReference>
<feature type="domain" description="Myb-like" evidence="5">
    <location>
        <begin position="62"/>
        <end position="112"/>
    </location>
</feature>
<dbReference type="InterPro" id="IPR015495">
    <property type="entry name" value="Myb_TF_plants"/>
</dbReference>
<dbReference type="InterPro" id="IPR009057">
    <property type="entry name" value="Homeodomain-like_sf"/>
</dbReference>
<dbReference type="PANTHER" id="PTHR10641:SF1377">
    <property type="entry name" value="MYB-RELATED PROTEIN MYB4-LIKE"/>
    <property type="match status" value="1"/>
</dbReference>
<comment type="subcellular location">
    <subcellularLocation>
        <location evidence="1">Nucleus</location>
    </subcellularLocation>
</comment>
<evidence type="ECO:0000259" key="5">
    <source>
        <dbReference type="PROSITE" id="PS50090"/>
    </source>
</evidence>
<dbReference type="Pfam" id="PF00249">
    <property type="entry name" value="Myb_DNA-binding"/>
    <property type="match status" value="2"/>
</dbReference>
<organism evidence="7 8">
    <name type="scientific">Ilex paraguariensis</name>
    <name type="common">yerba mate</name>
    <dbReference type="NCBI Taxonomy" id="185542"/>
    <lineage>
        <taxon>Eukaryota</taxon>
        <taxon>Viridiplantae</taxon>
        <taxon>Streptophyta</taxon>
        <taxon>Embryophyta</taxon>
        <taxon>Tracheophyta</taxon>
        <taxon>Spermatophyta</taxon>
        <taxon>Magnoliopsida</taxon>
        <taxon>eudicotyledons</taxon>
        <taxon>Gunneridae</taxon>
        <taxon>Pentapetalae</taxon>
        <taxon>asterids</taxon>
        <taxon>campanulids</taxon>
        <taxon>Aquifoliales</taxon>
        <taxon>Aquifoliaceae</taxon>
        <taxon>Ilex</taxon>
    </lineage>
</organism>
<reference evidence="7 8" key="1">
    <citation type="submission" date="2024-02" db="EMBL/GenBank/DDBJ databases">
        <authorList>
            <person name="Vignale AGUSTIN F."/>
            <person name="Sosa J E."/>
            <person name="Modenutti C."/>
        </authorList>
    </citation>
    <scope>NUCLEOTIDE SEQUENCE [LARGE SCALE GENOMIC DNA]</scope>
</reference>
<keyword evidence="8" id="KW-1185">Reference proteome</keyword>
<feature type="domain" description="Myb-like" evidence="5">
    <location>
        <begin position="9"/>
        <end position="61"/>
    </location>
</feature>
<accession>A0ABC8SWN9</accession>
<dbReference type="PANTHER" id="PTHR10641">
    <property type="entry name" value="MYB FAMILY TRANSCRIPTION FACTOR"/>
    <property type="match status" value="1"/>
</dbReference>
<keyword evidence="2" id="KW-0677">Repeat</keyword>
<dbReference type="FunFam" id="1.10.10.60:FF:000001">
    <property type="entry name" value="MYB-related transcription factor"/>
    <property type="match status" value="1"/>
</dbReference>
<sequence length="284" mass="32919">MVRTPCSNKNGMKKGLWSGEEDNKLKDYILRYGHWNWRKLPKYAGLSRCGKSCRLRWMNYLQPNLKKGDYSEEEENIIIKLHHERGNKWSAMAAKLPGRTDNDIKNHWHTHLKKRAKQNGKLEVTNENFQSIGTCQFEDSRKRDDQEWALDSVVAIDPSQQTSETSLLQARDDQEWALDSVVAIDPSQQTSETSLLQAEPFFGEFSSSRSDYALNSAMERIMDDSFTSLSETHHADTIETFWNQPFLLENETTTNDVQALHSELLSQNSLISCGERLSMYDYYY</sequence>
<dbReference type="Gene3D" id="1.10.10.60">
    <property type="entry name" value="Homeodomain-like"/>
    <property type="match status" value="2"/>
</dbReference>
<dbReference type="CDD" id="cd00167">
    <property type="entry name" value="SANT"/>
    <property type="match status" value="2"/>
</dbReference>
<dbReference type="EMBL" id="CAUOFW020003713">
    <property type="protein sequence ID" value="CAK9161616.1"/>
    <property type="molecule type" value="Genomic_DNA"/>
</dbReference>
<evidence type="ECO:0000256" key="3">
    <source>
        <dbReference type="ARBA" id="ARBA00023125"/>
    </source>
</evidence>
<evidence type="ECO:0000256" key="4">
    <source>
        <dbReference type="ARBA" id="ARBA00023242"/>
    </source>
</evidence>
<feature type="domain" description="HTH myb-type" evidence="6">
    <location>
        <begin position="9"/>
        <end position="61"/>
    </location>
</feature>
<dbReference type="Proteomes" id="UP001642360">
    <property type="component" value="Unassembled WGS sequence"/>
</dbReference>
<dbReference type="PROSITE" id="PS51294">
    <property type="entry name" value="HTH_MYB"/>
    <property type="match status" value="2"/>
</dbReference>
<dbReference type="AlphaFoldDB" id="A0ABC8SWN9"/>
<evidence type="ECO:0000256" key="1">
    <source>
        <dbReference type="ARBA" id="ARBA00004123"/>
    </source>
</evidence>
<feature type="domain" description="HTH myb-type" evidence="6">
    <location>
        <begin position="62"/>
        <end position="116"/>
    </location>
</feature>
<evidence type="ECO:0000256" key="2">
    <source>
        <dbReference type="ARBA" id="ARBA00022737"/>
    </source>
</evidence>
<protein>
    <submittedName>
        <fullName evidence="7">Uncharacterized protein</fullName>
    </submittedName>
</protein>
<dbReference type="PROSITE" id="PS50090">
    <property type="entry name" value="MYB_LIKE"/>
    <property type="match status" value="2"/>
</dbReference>
<keyword evidence="4" id="KW-0539">Nucleus</keyword>
<evidence type="ECO:0000259" key="6">
    <source>
        <dbReference type="PROSITE" id="PS51294"/>
    </source>
</evidence>
<proteinExistence type="predicted"/>